<dbReference type="GO" id="GO:0006813">
    <property type="term" value="P:potassium ion transport"/>
    <property type="evidence" value="ECO:0007669"/>
    <property type="project" value="InterPro"/>
</dbReference>
<dbReference type="eggNOG" id="COG0490">
    <property type="taxonomic scope" value="Bacteria"/>
</dbReference>
<dbReference type="InterPro" id="IPR050679">
    <property type="entry name" value="Bact_HTH_transcr_reg"/>
</dbReference>
<dbReference type="EMBL" id="AYSH01000011">
    <property type="protein sequence ID" value="EST90070.1"/>
    <property type="molecule type" value="Genomic_DNA"/>
</dbReference>
<evidence type="ECO:0000256" key="3">
    <source>
        <dbReference type="ARBA" id="ARBA00023163"/>
    </source>
</evidence>
<dbReference type="CDD" id="cd07377">
    <property type="entry name" value="WHTH_GntR"/>
    <property type="match status" value="1"/>
</dbReference>
<evidence type="ECO:0000313" key="7">
    <source>
        <dbReference type="Proteomes" id="UP000018126"/>
    </source>
</evidence>
<evidence type="ECO:0000256" key="2">
    <source>
        <dbReference type="ARBA" id="ARBA00023125"/>
    </source>
</evidence>
<dbReference type="PANTHER" id="PTHR44846:SF1">
    <property type="entry name" value="MANNOSYL-D-GLYCERATE TRANSPORT_METABOLISM SYSTEM REPRESSOR MNGR-RELATED"/>
    <property type="match status" value="1"/>
</dbReference>
<accession>V6Q600</accession>
<dbReference type="Gene3D" id="1.10.10.10">
    <property type="entry name" value="Winged helix-like DNA-binding domain superfamily/Winged helix DNA-binding domain"/>
    <property type="match status" value="1"/>
</dbReference>
<feature type="domain" description="RCK C-terminal" evidence="5">
    <location>
        <begin position="123"/>
        <end position="209"/>
    </location>
</feature>
<dbReference type="Proteomes" id="UP000018126">
    <property type="component" value="Unassembled WGS sequence"/>
</dbReference>
<reference evidence="6 7" key="1">
    <citation type="journal article" date="2013" name="Genome Announc.">
        <title>High-Quality Draft Genome Sequence of Vagococcus lutrae Strain LBD1, Isolated from the Largemouth Bass Micropterus salmoides.</title>
        <authorList>
            <person name="Lebreton F."/>
            <person name="Valentino M.D."/>
            <person name="Duncan L.B."/>
            <person name="Zeng Q."/>
            <person name="Manson McGuire A."/>
            <person name="Earl A.M."/>
            <person name="Gilmore M.S."/>
        </authorList>
    </citation>
    <scope>NUCLEOTIDE SEQUENCE [LARGE SCALE GENOMIC DNA]</scope>
    <source>
        <strain evidence="6 7">LBD1</strain>
    </source>
</reference>
<dbReference type="InterPro" id="IPR036721">
    <property type="entry name" value="RCK_C_sf"/>
</dbReference>
<keyword evidence="1" id="KW-0805">Transcription regulation</keyword>
<comment type="caution">
    <text evidence="6">The sequence shown here is derived from an EMBL/GenBank/DDBJ whole genome shotgun (WGS) entry which is preliminary data.</text>
</comment>
<dbReference type="InterPro" id="IPR006037">
    <property type="entry name" value="RCK_C"/>
</dbReference>
<feature type="domain" description="HTH gntR-type" evidence="4">
    <location>
        <begin position="9"/>
        <end position="77"/>
    </location>
</feature>
<dbReference type="GO" id="GO:0003677">
    <property type="term" value="F:DNA binding"/>
    <property type="evidence" value="ECO:0007669"/>
    <property type="project" value="UniProtKB-KW"/>
</dbReference>
<dbReference type="RefSeq" id="WP_023606298.1">
    <property type="nucleotide sequence ID" value="NZ_AYSH01000011.1"/>
</dbReference>
<evidence type="ECO:0000259" key="4">
    <source>
        <dbReference type="PROSITE" id="PS50949"/>
    </source>
</evidence>
<dbReference type="PANTHER" id="PTHR44846">
    <property type="entry name" value="MANNOSYL-D-GLYCERATE TRANSPORT/METABOLISM SYSTEM REPRESSOR MNGR-RELATED"/>
    <property type="match status" value="1"/>
</dbReference>
<dbReference type="InterPro" id="IPR036388">
    <property type="entry name" value="WH-like_DNA-bd_sf"/>
</dbReference>
<dbReference type="SUPFAM" id="SSF116726">
    <property type="entry name" value="TrkA C-terminal domain-like"/>
    <property type="match status" value="1"/>
</dbReference>
<dbReference type="PATRIC" id="fig|1408226.3.peg.941"/>
<dbReference type="STRING" id="1408226.T233_00968"/>
<dbReference type="Pfam" id="PF00392">
    <property type="entry name" value="GntR"/>
    <property type="match status" value="1"/>
</dbReference>
<sequence>MGNTKKVTMPRYQQVAIEISERIASGQYRVGEKIHARSTLANTFGVSPETARKAVNVLVDLGIMEAKHGSGTIVSSKIKAEELLSQHRDIQSIQEIKQDVFQSIETQKQEFDIMAQKIEQLIQQTKKMNQVSPFIPAELVLTDEASHLEKSISELNLWHETAATVVAISHADELLLSPGPYAKLQAGDCLYFVGDEYAKQKMFNYFYPNGTA</sequence>
<dbReference type="GO" id="GO:0045892">
    <property type="term" value="P:negative regulation of DNA-templated transcription"/>
    <property type="evidence" value="ECO:0007669"/>
    <property type="project" value="TreeGrafter"/>
</dbReference>
<gene>
    <name evidence="6" type="ORF">T233_00968</name>
</gene>
<evidence type="ECO:0000256" key="1">
    <source>
        <dbReference type="ARBA" id="ARBA00023015"/>
    </source>
</evidence>
<dbReference type="PROSITE" id="PS50949">
    <property type="entry name" value="HTH_GNTR"/>
    <property type="match status" value="1"/>
</dbReference>
<dbReference type="Pfam" id="PF02080">
    <property type="entry name" value="TrkA_C"/>
    <property type="match status" value="1"/>
</dbReference>
<name>V6Q600_9ENTE</name>
<evidence type="ECO:0000259" key="5">
    <source>
        <dbReference type="PROSITE" id="PS51202"/>
    </source>
</evidence>
<dbReference type="Gene3D" id="3.30.70.1450">
    <property type="entry name" value="Regulator of K+ conductance, C-terminal domain"/>
    <property type="match status" value="1"/>
</dbReference>
<dbReference type="GO" id="GO:0003700">
    <property type="term" value="F:DNA-binding transcription factor activity"/>
    <property type="evidence" value="ECO:0007669"/>
    <property type="project" value="InterPro"/>
</dbReference>
<dbReference type="PROSITE" id="PS51202">
    <property type="entry name" value="RCK_C"/>
    <property type="match status" value="1"/>
</dbReference>
<dbReference type="SMART" id="SM00345">
    <property type="entry name" value="HTH_GNTR"/>
    <property type="match status" value="1"/>
</dbReference>
<dbReference type="GO" id="GO:0008324">
    <property type="term" value="F:monoatomic cation transmembrane transporter activity"/>
    <property type="evidence" value="ECO:0007669"/>
    <property type="project" value="InterPro"/>
</dbReference>
<dbReference type="eggNOG" id="COG2186">
    <property type="taxonomic scope" value="Bacteria"/>
</dbReference>
<keyword evidence="7" id="KW-1185">Reference proteome</keyword>
<dbReference type="InterPro" id="IPR000524">
    <property type="entry name" value="Tscrpt_reg_HTH_GntR"/>
</dbReference>
<dbReference type="InterPro" id="IPR036390">
    <property type="entry name" value="WH_DNA-bd_sf"/>
</dbReference>
<keyword evidence="3" id="KW-0804">Transcription</keyword>
<evidence type="ECO:0008006" key="8">
    <source>
        <dbReference type="Google" id="ProtNLM"/>
    </source>
</evidence>
<proteinExistence type="predicted"/>
<organism evidence="6 7">
    <name type="scientific">Vagococcus lutrae LBD1</name>
    <dbReference type="NCBI Taxonomy" id="1408226"/>
    <lineage>
        <taxon>Bacteria</taxon>
        <taxon>Bacillati</taxon>
        <taxon>Bacillota</taxon>
        <taxon>Bacilli</taxon>
        <taxon>Lactobacillales</taxon>
        <taxon>Enterococcaceae</taxon>
        <taxon>Vagococcus</taxon>
    </lineage>
</organism>
<evidence type="ECO:0000313" key="6">
    <source>
        <dbReference type="EMBL" id="EST90070.1"/>
    </source>
</evidence>
<protein>
    <recommendedName>
        <fullName evidence="8">GntR family transcriptional regulator</fullName>
    </recommendedName>
</protein>
<dbReference type="AlphaFoldDB" id="V6Q600"/>
<keyword evidence="2" id="KW-0238">DNA-binding</keyword>
<dbReference type="SUPFAM" id="SSF46785">
    <property type="entry name" value="Winged helix' DNA-binding domain"/>
    <property type="match status" value="1"/>
</dbReference>